<accession>A0A8H6SNV2</accession>
<dbReference type="RefSeq" id="XP_037219677.1">
    <property type="nucleotide sequence ID" value="XM_037364033.1"/>
</dbReference>
<feature type="region of interest" description="Disordered" evidence="1">
    <location>
        <begin position="353"/>
        <end position="374"/>
    </location>
</feature>
<evidence type="ECO:0000313" key="2">
    <source>
        <dbReference type="EMBL" id="KAF7301677.1"/>
    </source>
</evidence>
<dbReference type="OrthoDB" id="3269353at2759"/>
<protein>
    <submittedName>
        <fullName evidence="2">Uncharacterized protein</fullName>
    </submittedName>
</protein>
<gene>
    <name evidence="2" type="ORF">MIND_00733200</name>
</gene>
<evidence type="ECO:0000313" key="3">
    <source>
        <dbReference type="Proteomes" id="UP000636479"/>
    </source>
</evidence>
<dbReference type="Proteomes" id="UP000636479">
    <property type="component" value="Unassembled WGS sequence"/>
</dbReference>
<feature type="region of interest" description="Disordered" evidence="1">
    <location>
        <begin position="1"/>
        <end position="41"/>
    </location>
</feature>
<keyword evidence="3" id="KW-1185">Reference proteome</keyword>
<dbReference type="GeneID" id="59346549"/>
<comment type="caution">
    <text evidence="2">The sequence shown here is derived from an EMBL/GenBank/DDBJ whole genome shotgun (WGS) entry which is preliminary data.</text>
</comment>
<feature type="region of interest" description="Disordered" evidence="1">
    <location>
        <begin position="1177"/>
        <end position="1214"/>
    </location>
</feature>
<dbReference type="EMBL" id="JACAZF010000006">
    <property type="protein sequence ID" value="KAF7301677.1"/>
    <property type="molecule type" value="Genomic_DNA"/>
</dbReference>
<feature type="compositionally biased region" description="Polar residues" evidence="1">
    <location>
        <begin position="16"/>
        <end position="31"/>
    </location>
</feature>
<feature type="compositionally biased region" description="Low complexity" evidence="1">
    <location>
        <begin position="1222"/>
        <end position="1235"/>
    </location>
</feature>
<name>A0A8H6SNV2_9AGAR</name>
<feature type="region of interest" description="Disordered" evidence="1">
    <location>
        <begin position="1250"/>
        <end position="1316"/>
    </location>
</feature>
<proteinExistence type="predicted"/>
<sequence>MSHLTASPFHKPSPFQFPQRNNTVESNYNPQLPTPPSMSVAEGHTQEKEYFDTPSVAPEAAGGRFRRAASSIVYHSSGLRESRERTVQRSSRSFLVVLPPSSLPQDHAHLGHTLSSGPRNRLSQGLLMPLFPTMYGQLSAIAREYNFPSTTGLCLYLHINENGITATPRISDDSWQMIWSHIFDGQTTGTGHLPVCGKVEFDIDLHLARWYGAWMASSHREHGVDVPMSVTPSAAPSVVHYREESRTTFADGDDGDNHSIIRPVRHVPRKLSLVDRFDVMSVRSVPRSVVARALPEGLHGSQNLSPIFQEEEPKTAKFNDLEHRVNSWRASASILPETTGHILLASVISPPLEESPITTSNKTDGEHPEPAEEEEYRIEDYSFSISSAGPGDYDPHSPLTWYYDPSVHMANRAEGSVCLTPTECTSFGPSEYPWSPRHYEFDMDGLVYTPDIGRRMLEDVPPSPLTTTSWGAPLSYPPTPVSDYHAPSVHLAYRGEFSRPTTPMTATSWGAPESFPPSPTTPFYVRTPDAAERSFDFSAIGDAPWSLVWPYHDTTRPWNQVWPYRSSDLHQNSSPAASTAWNMVWPYHAVSVSAPWEMVWPYHQSQSTPSPSAISVSLPAAYPAFDLYPATYPHNLDEIYPALAQEVSSSDISTHISSYPSLNIYPAVYPNFEIYPRISAAWDASTSSEINVRLAPGPSIYPQNLREIYPIIGAVKEQSLGPINVRLTPGLTIYPDNLDNIYPAVNSLVNVRLAHGPSVYPQNLDEIYPSLSPLRRVTGLIDIVLPPSYPVFSLYRAVYPWNLDVIYPPVKLEDSIEITTRLTAYPCFNIYPAVYPNFDIYPAISGAWKHDSVSLRGSITVRLAVGDAIYPHNLVEIYPSIVPVARPTGGITTRLAAHYPVFDLYPAVYPHVVPYPPTQGEMEKPLWTVVYPHFDLYPAIGPKKAGSIELSVRQSMAYPYLDIYPAVYPYVTPYPSASGEMAAPTYQVDYPVFNLYPAIRNSTPVHHPAVYPHIVPYPPVERKASHFDPIVIRQSRYPVFDLYPATYPPVPYPSAECEMQDEIQVRPEPLYPFIALYDAVYPYLDLYPTLLTMPDPRPPRQSRFTRSDLHALVKNGPRRNMSRTHQELHLQVFAQGTEVVTPSGGGAQPRVMEPTKSHLDLHHEVFPLGTVVVSPSGAAPIEPSPSPRSMTRLRSGSVIRNSLPPSPRPVGGRPISMMRVAAAPPAARPATAPRPHQARKGLLCDQSPLCRSSSMALPKSSPPPPSLDRSASTNGPAPRKRDSLVLQRVRALQMHDAPPITEEDVPRPPTVRKLTS</sequence>
<organism evidence="2 3">
    <name type="scientific">Mycena indigotica</name>
    <dbReference type="NCBI Taxonomy" id="2126181"/>
    <lineage>
        <taxon>Eukaryota</taxon>
        <taxon>Fungi</taxon>
        <taxon>Dikarya</taxon>
        <taxon>Basidiomycota</taxon>
        <taxon>Agaricomycotina</taxon>
        <taxon>Agaricomycetes</taxon>
        <taxon>Agaricomycetidae</taxon>
        <taxon>Agaricales</taxon>
        <taxon>Marasmiineae</taxon>
        <taxon>Mycenaceae</taxon>
        <taxon>Mycena</taxon>
    </lineage>
</organism>
<evidence type="ECO:0000256" key="1">
    <source>
        <dbReference type="SAM" id="MobiDB-lite"/>
    </source>
</evidence>
<feature type="compositionally biased region" description="Polar residues" evidence="1">
    <location>
        <begin position="1187"/>
        <end position="1200"/>
    </location>
</feature>
<feature type="region of interest" description="Disordered" evidence="1">
    <location>
        <begin position="1222"/>
        <end position="1241"/>
    </location>
</feature>
<reference evidence="2" key="1">
    <citation type="submission" date="2020-05" db="EMBL/GenBank/DDBJ databases">
        <title>Mycena genomes resolve the evolution of fungal bioluminescence.</title>
        <authorList>
            <person name="Tsai I.J."/>
        </authorList>
    </citation>
    <scope>NUCLEOTIDE SEQUENCE</scope>
    <source>
        <strain evidence="2">171206Taipei</strain>
    </source>
</reference>